<sequence>MNSPSQVQETLTAHGYYPSSALATALFLTIRLERPLFLEGEPGVGKTELAKVIASALGRPLLRLQCYEGLDRQAALYEWNYQKQLLHIRVAEAVSEAGTANSREMGNGGGAGNRDGASNGFNSDINLLDTGDTRDNRGALSRGSLESELFSEEFLLKRPLLAAIDFEGPAPVLLIDEVDRADEAFEAFLLELLGEFQVTIPELGTIKAKDRPVVILTSNRTREVHDALKRRCFYQWIDYPEFDRELEILLAKVPEVAAEIAHSAVALVQRLREEPLFKRPGVAETVHWAEALAALGTKKLHPEIVEQTLGCLLKYKDDFDFLTQRKGEAGSRISTLVTEAERQ</sequence>
<dbReference type="InterPro" id="IPR011704">
    <property type="entry name" value="ATPase_dyneun-rel_AAA"/>
</dbReference>
<dbReference type="OrthoDB" id="9783370at2"/>
<evidence type="ECO:0000313" key="3">
    <source>
        <dbReference type="Proteomes" id="UP000050482"/>
    </source>
</evidence>
<evidence type="ECO:0000313" key="2">
    <source>
        <dbReference type="EMBL" id="KPV40761.1"/>
    </source>
</evidence>
<dbReference type="SUPFAM" id="SSF52540">
    <property type="entry name" value="P-loop containing nucleoside triphosphate hydrolases"/>
    <property type="match status" value="1"/>
</dbReference>
<dbReference type="InterPro" id="IPR027417">
    <property type="entry name" value="P-loop_NTPase"/>
</dbReference>
<dbReference type="GO" id="GO:0005524">
    <property type="term" value="F:ATP binding"/>
    <property type="evidence" value="ECO:0007669"/>
    <property type="project" value="InterPro"/>
</dbReference>
<dbReference type="Gene3D" id="3.40.50.300">
    <property type="entry name" value="P-loop containing nucleotide triphosphate hydrolases"/>
    <property type="match status" value="1"/>
</dbReference>
<dbReference type="RefSeq" id="WP_054971109.1">
    <property type="nucleotide sequence ID" value="NZ_LJCO01000096.1"/>
</dbReference>
<reference evidence="2 3" key="1">
    <citation type="submission" date="2015-09" db="EMBL/GenBank/DDBJ databases">
        <title>Draft genome sequence of Alicyclobacillus ferrooxydans DSM 22381.</title>
        <authorList>
            <person name="Hemp J."/>
        </authorList>
    </citation>
    <scope>NUCLEOTIDE SEQUENCE [LARGE SCALE GENOMIC DNA]</scope>
    <source>
        <strain evidence="2 3">TC-34</strain>
    </source>
</reference>
<protein>
    <submittedName>
        <fullName evidence="2">ATPase</fullName>
    </submittedName>
</protein>
<dbReference type="AlphaFoldDB" id="A0A0P9CVT2"/>
<dbReference type="PANTHER" id="PTHR42759:SF1">
    <property type="entry name" value="MAGNESIUM-CHELATASE SUBUNIT CHLD"/>
    <property type="match status" value="1"/>
</dbReference>
<feature type="domain" description="AAA+ ATPase" evidence="1">
    <location>
        <begin position="32"/>
        <end position="241"/>
    </location>
</feature>
<organism evidence="2 3">
    <name type="scientific">Alicyclobacillus ferrooxydans</name>
    <dbReference type="NCBI Taxonomy" id="471514"/>
    <lineage>
        <taxon>Bacteria</taxon>
        <taxon>Bacillati</taxon>
        <taxon>Bacillota</taxon>
        <taxon>Bacilli</taxon>
        <taxon>Bacillales</taxon>
        <taxon>Alicyclobacillaceae</taxon>
        <taxon>Alicyclobacillus</taxon>
    </lineage>
</organism>
<dbReference type="GO" id="GO:0016887">
    <property type="term" value="F:ATP hydrolysis activity"/>
    <property type="evidence" value="ECO:0007669"/>
    <property type="project" value="InterPro"/>
</dbReference>
<evidence type="ECO:0000259" key="1">
    <source>
        <dbReference type="SMART" id="SM00382"/>
    </source>
</evidence>
<name>A0A0P9CVT2_9BACL</name>
<dbReference type="EMBL" id="LJCO01000096">
    <property type="protein sequence ID" value="KPV40761.1"/>
    <property type="molecule type" value="Genomic_DNA"/>
</dbReference>
<proteinExistence type="predicted"/>
<dbReference type="InterPro" id="IPR050764">
    <property type="entry name" value="CbbQ/NirQ/NorQ/GpvN"/>
</dbReference>
<dbReference type="PANTHER" id="PTHR42759">
    <property type="entry name" value="MOXR FAMILY PROTEIN"/>
    <property type="match status" value="1"/>
</dbReference>
<dbReference type="Proteomes" id="UP000050482">
    <property type="component" value="Unassembled WGS sequence"/>
</dbReference>
<dbReference type="Pfam" id="PF07728">
    <property type="entry name" value="AAA_5"/>
    <property type="match status" value="1"/>
</dbReference>
<dbReference type="STRING" id="471514.AN477_20790"/>
<accession>A0A0P9CVT2</accession>
<keyword evidence="3" id="KW-1185">Reference proteome</keyword>
<dbReference type="SMART" id="SM00382">
    <property type="entry name" value="AAA"/>
    <property type="match status" value="1"/>
</dbReference>
<comment type="caution">
    <text evidence="2">The sequence shown here is derived from an EMBL/GenBank/DDBJ whole genome shotgun (WGS) entry which is preliminary data.</text>
</comment>
<gene>
    <name evidence="2" type="ORF">AN477_20790</name>
</gene>
<dbReference type="InterPro" id="IPR003593">
    <property type="entry name" value="AAA+_ATPase"/>
</dbReference>
<dbReference type="PATRIC" id="fig|471514.4.peg.1652"/>